<protein>
    <submittedName>
        <fullName evidence="3">DctP family TRAP transporter solute-binding subunit</fullName>
    </submittedName>
</protein>
<dbReference type="InterPro" id="IPR038404">
    <property type="entry name" value="TRAP_DctP_sf"/>
</dbReference>
<dbReference type="PROSITE" id="PS51257">
    <property type="entry name" value="PROKAR_LIPOPROTEIN"/>
    <property type="match status" value="1"/>
</dbReference>
<comment type="caution">
    <text evidence="3">The sequence shown here is derived from an EMBL/GenBank/DDBJ whole genome shotgun (WGS) entry which is preliminary data.</text>
</comment>
<gene>
    <name evidence="3" type="ORF">NFC73_18650</name>
</gene>
<dbReference type="PANTHER" id="PTHR33376:SF2">
    <property type="entry name" value="DICARBOXYLATE-BINDING PERIPLASMIC PROTEIN"/>
    <property type="match status" value="1"/>
</dbReference>
<evidence type="ECO:0000256" key="1">
    <source>
        <dbReference type="ARBA" id="ARBA00022729"/>
    </source>
</evidence>
<name>A0ABT1LUQ1_9MICC</name>
<dbReference type="Pfam" id="PF03480">
    <property type="entry name" value="DctP"/>
    <property type="match status" value="1"/>
</dbReference>
<dbReference type="PIRSF" id="PIRSF006470">
    <property type="entry name" value="DctB"/>
    <property type="match status" value="1"/>
</dbReference>
<proteinExistence type="predicted"/>
<evidence type="ECO:0000313" key="3">
    <source>
        <dbReference type="EMBL" id="MCP9001731.1"/>
    </source>
</evidence>
<organism evidence="3 4">
    <name type="scientific">Pseudarthrobacter humi</name>
    <dbReference type="NCBI Taxonomy" id="2952523"/>
    <lineage>
        <taxon>Bacteria</taxon>
        <taxon>Bacillati</taxon>
        <taxon>Actinomycetota</taxon>
        <taxon>Actinomycetes</taxon>
        <taxon>Micrococcales</taxon>
        <taxon>Micrococcaceae</taxon>
        <taxon>Pseudarthrobacter</taxon>
    </lineage>
</organism>
<dbReference type="InterPro" id="IPR004682">
    <property type="entry name" value="TRAP_DctP"/>
</dbReference>
<keyword evidence="4" id="KW-1185">Reference proteome</keyword>
<dbReference type="NCBIfam" id="NF037995">
    <property type="entry name" value="TRAP_S1"/>
    <property type="match status" value="1"/>
</dbReference>
<feature type="signal peptide" evidence="2">
    <location>
        <begin position="1"/>
        <end position="22"/>
    </location>
</feature>
<sequence length="342" mass="37048">MPKRILATIAVAVALTVTTVLTGCGGGGAPGAGAPSTTIRLGLGDPATSSVGVTGKHFADKVAELSDGKVKVETFPDGTLFGGDQNAAVNLLGNGTLDSTIMSTSVYASFEPRMNAISLPYLFKDTDEVTKYLQGEPGKELLGSLDKLGIKGVSMLTRTPRHTTNSMRPITQPEDFKDLKLRVPQNDLWVKFFGSLGANPTPMDFKEVYTALQLGTIHGQENPLEVPVNNKFFEVQDYLSLTGHISDGFVLGFSKKKWDSFDEDTRKVLQEAADETADFKTKYDNDEATKTLDKLKGEGVKINELTPEAREKFQAAAQKVYPELEGKVGKEFVQSSLEFLGR</sequence>
<dbReference type="RefSeq" id="WP_254752665.1">
    <property type="nucleotide sequence ID" value="NZ_JANCLV010000018.1"/>
</dbReference>
<dbReference type="EMBL" id="JANCLV010000018">
    <property type="protein sequence ID" value="MCP9001731.1"/>
    <property type="molecule type" value="Genomic_DNA"/>
</dbReference>
<evidence type="ECO:0000313" key="4">
    <source>
        <dbReference type="Proteomes" id="UP001524318"/>
    </source>
</evidence>
<dbReference type="PANTHER" id="PTHR33376">
    <property type="match status" value="1"/>
</dbReference>
<dbReference type="Proteomes" id="UP001524318">
    <property type="component" value="Unassembled WGS sequence"/>
</dbReference>
<accession>A0ABT1LUQ1</accession>
<evidence type="ECO:0000256" key="2">
    <source>
        <dbReference type="SAM" id="SignalP"/>
    </source>
</evidence>
<dbReference type="InterPro" id="IPR018389">
    <property type="entry name" value="DctP_fam"/>
</dbReference>
<reference evidence="3 4" key="1">
    <citation type="submission" date="2022-06" db="EMBL/GenBank/DDBJ databases">
        <title>Pseudarthrobacter sp. strain RMG13 Genome sequencing and assembly.</title>
        <authorList>
            <person name="Kim I."/>
        </authorList>
    </citation>
    <scope>NUCLEOTIDE SEQUENCE [LARGE SCALE GENOMIC DNA]</scope>
    <source>
        <strain evidence="3 4">RMG13</strain>
    </source>
</reference>
<dbReference type="Gene3D" id="3.40.190.170">
    <property type="entry name" value="Bacterial extracellular solute-binding protein, family 7"/>
    <property type="match status" value="1"/>
</dbReference>
<dbReference type="NCBIfam" id="TIGR00787">
    <property type="entry name" value="dctP"/>
    <property type="match status" value="1"/>
</dbReference>
<keyword evidence="1 2" id="KW-0732">Signal</keyword>
<feature type="chain" id="PRO_5047332592" evidence="2">
    <location>
        <begin position="23"/>
        <end position="342"/>
    </location>
</feature>